<evidence type="ECO:0000313" key="1">
    <source>
        <dbReference type="EMBL" id="OWP84825.1"/>
    </source>
</evidence>
<dbReference type="EMBL" id="MTCZ01000016">
    <property type="protein sequence ID" value="OWP84825.1"/>
    <property type="molecule type" value="Genomic_DNA"/>
</dbReference>
<accession>A0A246GKJ1</accession>
<evidence type="ECO:0000313" key="2">
    <source>
        <dbReference type="Proteomes" id="UP000197768"/>
    </source>
</evidence>
<reference evidence="1 2" key="1">
    <citation type="journal article" date="2017" name="Infect. Genet. Evol.">
        <title>Comparative genome analysis of fish pathogen Flavobacterium columnare reveals extensive sequence diversity within the species.</title>
        <authorList>
            <person name="Kayansamruaj P."/>
            <person name="Dong H.T."/>
            <person name="Hirono I."/>
            <person name="Kondo H."/>
            <person name="Senapin S."/>
            <person name="Rodkhum C."/>
        </authorList>
    </citation>
    <scope>NUCLEOTIDE SEQUENCE [LARGE SCALE GENOMIC DNA]</scope>
    <source>
        <strain evidence="1 2">1215</strain>
    </source>
</reference>
<dbReference type="AlphaFoldDB" id="A0A246GKJ1"/>
<dbReference type="Proteomes" id="UP000197768">
    <property type="component" value="Unassembled WGS sequence"/>
</dbReference>
<gene>
    <name evidence="1" type="ORF">BWK59_03150</name>
</gene>
<proteinExistence type="predicted"/>
<organism evidence="1 2">
    <name type="scientific">Flavobacterium davisii</name>
    <dbReference type="NCBI Taxonomy" id="2906077"/>
    <lineage>
        <taxon>Bacteria</taxon>
        <taxon>Pseudomonadati</taxon>
        <taxon>Bacteroidota</taxon>
        <taxon>Flavobacteriia</taxon>
        <taxon>Flavobacteriales</taxon>
        <taxon>Flavobacteriaceae</taxon>
        <taxon>Flavobacterium</taxon>
    </lineage>
</organism>
<sequence>MKPFKDGYLNAFCKGISNEKDIYQSTFIQCYNFGIRNFTEKLKSGINGNILILPSGKISHYVDFVGGKIKETPYFSVPSNSLSKWIGKYNLQDLEFPYLGNKGLKQLISMSINFHHLTEEDRELMEDIQIDFYCYASMIEANKMIDFFQTKKSKPSIRAGNSKEEESTNQLSVNRAIILLDRLGLFSSTMLGNLPNTKKAKLISQIIGKNDKNIKTSIEKLGLKPNGIKPNHQKDIDKIERILNNLE</sequence>
<protein>
    <submittedName>
        <fullName evidence="1">Uncharacterized protein</fullName>
    </submittedName>
</protein>
<name>A0A246GKJ1_9FLAO</name>
<comment type="caution">
    <text evidence="1">The sequence shown here is derived from an EMBL/GenBank/DDBJ whole genome shotgun (WGS) entry which is preliminary data.</text>
</comment>
<dbReference type="RefSeq" id="WP_088390973.1">
    <property type="nucleotide sequence ID" value="NZ_MTCZ01000016.1"/>
</dbReference>